<dbReference type="EMBL" id="ML213604">
    <property type="protein sequence ID" value="TFK38261.1"/>
    <property type="molecule type" value="Genomic_DNA"/>
</dbReference>
<dbReference type="OrthoDB" id="3251070at2759"/>
<proteinExistence type="predicted"/>
<evidence type="ECO:0000313" key="3">
    <source>
        <dbReference type="Proteomes" id="UP000308652"/>
    </source>
</evidence>
<accession>A0A5C3MAS9</accession>
<protein>
    <recommendedName>
        <fullName evidence="4">F-box domain-containing protein</fullName>
    </recommendedName>
</protein>
<evidence type="ECO:0000313" key="2">
    <source>
        <dbReference type="EMBL" id="TFK38261.1"/>
    </source>
</evidence>
<evidence type="ECO:0008006" key="4">
    <source>
        <dbReference type="Google" id="ProtNLM"/>
    </source>
</evidence>
<name>A0A5C3MAS9_9AGAR</name>
<organism evidence="2 3">
    <name type="scientific">Crucibulum laeve</name>
    <dbReference type="NCBI Taxonomy" id="68775"/>
    <lineage>
        <taxon>Eukaryota</taxon>
        <taxon>Fungi</taxon>
        <taxon>Dikarya</taxon>
        <taxon>Basidiomycota</taxon>
        <taxon>Agaricomycotina</taxon>
        <taxon>Agaricomycetes</taxon>
        <taxon>Agaricomycetidae</taxon>
        <taxon>Agaricales</taxon>
        <taxon>Agaricineae</taxon>
        <taxon>Nidulariaceae</taxon>
        <taxon>Crucibulum</taxon>
    </lineage>
</organism>
<feature type="compositionally biased region" description="Basic residues" evidence="1">
    <location>
        <begin position="1"/>
        <end position="11"/>
    </location>
</feature>
<feature type="region of interest" description="Disordered" evidence="1">
    <location>
        <begin position="1"/>
        <end position="32"/>
    </location>
</feature>
<keyword evidence="3" id="KW-1185">Reference proteome</keyword>
<gene>
    <name evidence="2" type="ORF">BDQ12DRAFT_127215</name>
</gene>
<reference evidence="2 3" key="1">
    <citation type="journal article" date="2019" name="Nat. Ecol. Evol.">
        <title>Megaphylogeny resolves global patterns of mushroom evolution.</title>
        <authorList>
            <person name="Varga T."/>
            <person name="Krizsan K."/>
            <person name="Foldi C."/>
            <person name="Dima B."/>
            <person name="Sanchez-Garcia M."/>
            <person name="Sanchez-Ramirez S."/>
            <person name="Szollosi G.J."/>
            <person name="Szarkandi J.G."/>
            <person name="Papp V."/>
            <person name="Albert L."/>
            <person name="Andreopoulos W."/>
            <person name="Angelini C."/>
            <person name="Antonin V."/>
            <person name="Barry K.W."/>
            <person name="Bougher N.L."/>
            <person name="Buchanan P."/>
            <person name="Buyck B."/>
            <person name="Bense V."/>
            <person name="Catcheside P."/>
            <person name="Chovatia M."/>
            <person name="Cooper J."/>
            <person name="Damon W."/>
            <person name="Desjardin D."/>
            <person name="Finy P."/>
            <person name="Geml J."/>
            <person name="Haridas S."/>
            <person name="Hughes K."/>
            <person name="Justo A."/>
            <person name="Karasinski D."/>
            <person name="Kautmanova I."/>
            <person name="Kiss B."/>
            <person name="Kocsube S."/>
            <person name="Kotiranta H."/>
            <person name="LaButti K.M."/>
            <person name="Lechner B.E."/>
            <person name="Liimatainen K."/>
            <person name="Lipzen A."/>
            <person name="Lukacs Z."/>
            <person name="Mihaltcheva S."/>
            <person name="Morgado L.N."/>
            <person name="Niskanen T."/>
            <person name="Noordeloos M.E."/>
            <person name="Ohm R.A."/>
            <person name="Ortiz-Santana B."/>
            <person name="Ovrebo C."/>
            <person name="Racz N."/>
            <person name="Riley R."/>
            <person name="Savchenko A."/>
            <person name="Shiryaev A."/>
            <person name="Soop K."/>
            <person name="Spirin V."/>
            <person name="Szebenyi C."/>
            <person name="Tomsovsky M."/>
            <person name="Tulloss R.E."/>
            <person name="Uehling J."/>
            <person name="Grigoriev I.V."/>
            <person name="Vagvolgyi C."/>
            <person name="Papp T."/>
            <person name="Martin F.M."/>
            <person name="Miettinen O."/>
            <person name="Hibbett D.S."/>
            <person name="Nagy L.G."/>
        </authorList>
    </citation>
    <scope>NUCLEOTIDE SEQUENCE [LARGE SCALE GENOMIC DNA]</scope>
    <source>
        <strain evidence="2 3">CBS 166.37</strain>
    </source>
</reference>
<sequence length="344" mass="38763">MPTKRPSKRQKTSVAPASKVSEPQVPTEKATTGKSKALELPIEILTEILSYFRTMIIPHPNDNETFPPIYQSHTVERPRALRALAQTCHLWRFMLYSLLWEHAVCISVYSEKIGNRLRCLSAFFRNHLTEASLVRALTIKLPSTAYSHVTPLQEVVRLLKVLKNLHTLQILPNDITITALKNAFKKHTFPNIKTIILPPRAYCSIILQSCKNVRTVICEYMAPLLPVIEKNCKAVEAIGGWICSEWIIKVLPGLRSIMIPAYFHSADLIRSLRPLENLCYIELLTETIADPANIHSCAGLDACIKEAKLLLRGRTGKKSLMVIRPTFPHSSVSPWAKSISLNTD</sequence>
<dbReference type="AlphaFoldDB" id="A0A5C3MAS9"/>
<evidence type="ECO:0000256" key="1">
    <source>
        <dbReference type="SAM" id="MobiDB-lite"/>
    </source>
</evidence>
<dbReference type="Proteomes" id="UP000308652">
    <property type="component" value="Unassembled WGS sequence"/>
</dbReference>